<evidence type="ECO:0000313" key="4">
    <source>
        <dbReference type="Proteomes" id="UP000183758"/>
    </source>
</evidence>
<evidence type="ECO:0000256" key="2">
    <source>
        <dbReference type="HAMAP-Rule" id="MF_00048"/>
    </source>
</evidence>
<dbReference type="HAMAP" id="MF_00048">
    <property type="entry name" value="UPF0102"/>
    <property type="match status" value="1"/>
</dbReference>
<comment type="caution">
    <text evidence="3">The sequence shown here is derived from an EMBL/GenBank/DDBJ whole genome shotgun (WGS) entry which is preliminary data.</text>
</comment>
<reference evidence="3 4" key="1">
    <citation type="journal article" date="2016" name="Environ. Microbiol.">
        <title>Genomic resolution of a cold subsurface aquifer community provides metabolic insights for novel microbes adapted to high CO concentrations.</title>
        <authorList>
            <person name="Probst A.J."/>
            <person name="Castelle C.J."/>
            <person name="Singh A."/>
            <person name="Brown C.T."/>
            <person name="Anantharaman K."/>
            <person name="Sharon I."/>
            <person name="Hug L.A."/>
            <person name="Burstein D."/>
            <person name="Emerson J.B."/>
            <person name="Thomas B.C."/>
            <person name="Banfield J.F."/>
        </authorList>
    </citation>
    <scope>NUCLEOTIDE SEQUENCE [LARGE SCALE GENOMIC DNA]</scope>
    <source>
        <strain evidence="3">CG2_30_33_16</strain>
    </source>
</reference>
<evidence type="ECO:0000256" key="1">
    <source>
        <dbReference type="ARBA" id="ARBA00006738"/>
    </source>
</evidence>
<dbReference type="GO" id="GO:0003676">
    <property type="term" value="F:nucleic acid binding"/>
    <property type="evidence" value="ECO:0007669"/>
    <property type="project" value="InterPro"/>
</dbReference>
<dbReference type="EMBL" id="MNZM01000059">
    <property type="protein sequence ID" value="OIP84321.1"/>
    <property type="molecule type" value="Genomic_DNA"/>
</dbReference>
<dbReference type="Pfam" id="PF02021">
    <property type="entry name" value="UPF0102"/>
    <property type="match status" value="1"/>
</dbReference>
<sequence length="121" mass="13992">MNSLKQEVGKIGENAACDYLQKQGYLIIERNFRSKGGEIDIIIQKSNKIVFVEVKTRIGDTKGRPYEAVNYYKLSHLKRAIKYYLLQNPYKNSKLSIFVIGIILNEDHSIKELKCYEDVGM</sequence>
<proteinExistence type="inferred from homology"/>
<dbReference type="InterPro" id="IPR011335">
    <property type="entry name" value="Restrct_endonuc-II-like"/>
</dbReference>
<comment type="similarity">
    <text evidence="1 2">Belongs to the UPF0102 family.</text>
</comment>
<dbReference type="AlphaFoldDB" id="A0A1J5HGQ0"/>
<dbReference type="CDD" id="cd20736">
    <property type="entry name" value="PoNe_Nuclease"/>
    <property type="match status" value="1"/>
</dbReference>
<name>A0A1J5HGQ0_9BACT</name>
<dbReference type="PANTHER" id="PTHR34039">
    <property type="entry name" value="UPF0102 PROTEIN YRAN"/>
    <property type="match status" value="1"/>
</dbReference>
<protein>
    <recommendedName>
        <fullName evidence="2">UPF0102 protein AUK04_02505</fullName>
    </recommendedName>
</protein>
<evidence type="ECO:0000313" key="3">
    <source>
        <dbReference type="EMBL" id="OIP84321.1"/>
    </source>
</evidence>
<dbReference type="Proteomes" id="UP000183758">
    <property type="component" value="Unassembled WGS sequence"/>
</dbReference>
<accession>A0A1J5HGQ0</accession>
<dbReference type="InterPro" id="IPR003509">
    <property type="entry name" value="UPF0102_YraN-like"/>
</dbReference>
<dbReference type="Gene3D" id="3.40.1350.10">
    <property type="match status" value="1"/>
</dbReference>
<dbReference type="SUPFAM" id="SSF52980">
    <property type="entry name" value="Restriction endonuclease-like"/>
    <property type="match status" value="1"/>
</dbReference>
<gene>
    <name evidence="3" type="ORF">AUK04_02505</name>
</gene>
<dbReference type="PANTHER" id="PTHR34039:SF1">
    <property type="entry name" value="UPF0102 PROTEIN YRAN"/>
    <property type="match status" value="1"/>
</dbReference>
<organism evidence="3 4">
    <name type="scientific">Candidatus Roizmanbacteria bacterium CG2_30_33_16</name>
    <dbReference type="NCBI Taxonomy" id="1805340"/>
    <lineage>
        <taxon>Bacteria</taxon>
        <taxon>Candidatus Roizmaniibacteriota</taxon>
    </lineage>
</organism>
<dbReference type="InterPro" id="IPR011856">
    <property type="entry name" value="tRNA_endonuc-like_dom_sf"/>
</dbReference>